<proteinExistence type="predicted"/>
<sequence length="117" mass="12788">MERENELRLSAPVQARFAAAEASADRDWMEVAGEVQREVLAEFGLAVTAANLGKMRAKALELGVSLYVRWNRARRGELRVGDVAPDVELGGMGGERVTLRGFEREGRPLVVLAGSYS</sequence>
<evidence type="ECO:0000313" key="2">
    <source>
        <dbReference type="Proteomes" id="UP001165060"/>
    </source>
</evidence>
<reference evidence="1 2" key="1">
    <citation type="journal article" date="2023" name="Commun. Biol.">
        <title>Genome analysis of Parmales, the sister group of diatoms, reveals the evolutionary specialization of diatoms from phago-mixotrophs to photoautotrophs.</title>
        <authorList>
            <person name="Ban H."/>
            <person name="Sato S."/>
            <person name="Yoshikawa S."/>
            <person name="Yamada K."/>
            <person name="Nakamura Y."/>
            <person name="Ichinomiya M."/>
            <person name="Sato N."/>
            <person name="Blanc-Mathieu R."/>
            <person name="Endo H."/>
            <person name="Kuwata A."/>
            <person name="Ogata H."/>
        </authorList>
    </citation>
    <scope>NUCLEOTIDE SEQUENCE [LARGE SCALE GENOMIC DNA]</scope>
</reference>
<evidence type="ECO:0000313" key="1">
    <source>
        <dbReference type="EMBL" id="GMI51024.1"/>
    </source>
</evidence>
<organism evidence="1 2">
    <name type="scientific">Tetraparma gracilis</name>
    <dbReference type="NCBI Taxonomy" id="2962635"/>
    <lineage>
        <taxon>Eukaryota</taxon>
        <taxon>Sar</taxon>
        <taxon>Stramenopiles</taxon>
        <taxon>Ochrophyta</taxon>
        <taxon>Bolidophyceae</taxon>
        <taxon>Parmales</taxon>
        <taxon>Triparmaceae</taxon>
        <taxon>Tetraparma</taxon>
    </lineage>
</organism>
<dbReference type="Proteomes" id="UP001165060">
    <property type="component" value="Unassembled WGS sequence"/>
</dbReference>
<name>A0ABQ6NAJ8_9STRA</name>
<protein>
    <submittedName>
        <fullName evidence="1">Uncharacterized protein</fullName>
    </submittedName>
</protein>
<gene>
    <name evidence="1" type="ORF">TeGR_g12657</name>
</gene>
<comment type="caution">
    <text evidence="1">The sequence shown here is derived from an EMBL/GenBank/DDBJ whole genome shotgun (WGS) entry which is preliminary data.</text>
</comment>
<dbReference type="EMBL" id="BRYB01006527">
    <property type="protein sequence ID" value="GMI51024.1"/>
    <property type="molecule type" value="Genomic_DNA"/>
</dbReference>
<keyword evidence="2" id="KW-1185">Reference proteome</keyword>
<accession>A0ABQ6NAJ8</accession>